<evidence type="ECO:0000256" key="13">
    <source>
        <dbReference type="ARBA" id="ARBA00023011"/>
    </source>
</evidence>
<evidence type="ECO:0000256" key="14">
    <source>
        <dbReference type="ARBA" id="ARBA00023098"/>
    </source>
</evidence>
<evidence type="ECO:0000256" key="20">
    <source>
        <dbReference type="HAMAP-Rule" id="MF_03212"/>
    </source>
</evidence>
<dbReference type="InterPro" id="IPR039261">
    <property type="entry name" value="FNR_nucleotide-bd"/>
</dbReference>
<proteinExistence type="inferred from homology"/>
<comment type="catalytic activity">
    <reaction evidence="19 20 21">
        <text>2 oxidized [cytochrome P450] + NADPH = 2 reduced [cytochrome P450] + NADP(+) + H(+)</text>
        <dbReference type="Rhea" id="RHEA:24040"/>
        <dbReference type="Rhea" id="RHEA-COMP:14627"/>
        <dbReference type="Rhea" id="RHEA-COMP:14628"/>
        <dbReference type="ChEBI" id="CHEBI:15378"/>
        <dbReference type="ChEBI" id="CHEBI:55376"/>
        <dbReference type="ChEBI" id="CHEBI:57783"/>
        <dbReference type="ChEBI" id="CHEBI:58349"/>
        <dbReference type="ChEBI" id="CHEBI:60344"/>
        <dbReference type="EC" id="1.6.2.4"/>
    </reaction>
</comment>
<evidence type="ECO:0000256" key="18">
    <source>
        <dbReference type="ARBA" id="ARBA00023221"/>
    </source>
</evidence>
<keyword evidence="15 20" id="KW-0496">Mitochondrion</keyword>
<dbReference type="AlphaFoldDB" id="A0AAF0EG79"/>
<feature type="domain" description="Flavodoxin-like" evidence="23">
    <location>
        <begin position="58"/>
        <end position="200"/>
    </location>
</feature>
<evidence type="ECO:0000256" key="5">
    <source>
        <dbReference type="ARBA" id="ARBA00022692"/>
    </source>
</evidence>
<keyword evidence="1 20" id="KW-1003">Cell membrane</keyword>
<dbReference type="GO" id="GO:0005789">
    <property type="term" value="C:endoplasmic reticulum membrane"/>
    <property type="evidence" value="ECO:0007669"/>
    <property type="project" value="UniProtKB-SubCell"/>
</dbReference>
<keyword evidence="14 20" id="KW-0443">Lipid metabolism</keyword>
<sequence length="714" mass="79862">MAGIALWLVALLVCAATLFFLRGTLFGASKKVEEAVADDDGGANFVERLVSQKKRLAIFFGSQTGTAEEYAIRIAREAKSRFGTSALVLDPENEEMDKLDLVPEDCVVVFVMATYGEGEPTDNAAGMMEFLKSSDVAFTNGESLDNLHYVALGLGNSTYEYFNEAIRQLDKRLQELGAHRIGERGEGDDENSLEEDYLAWKDPMFEKLAEYLQLEEGATGDVSDFQVTELEQVPEKVFHGEYHNRSLLGVKGNHDARNPYAATVATSRELFVEGVASRTCVHMEFDLSESGMTYQHGDHLGVWPSNPEPQVERFLAVLGLSEKRNQAIHIKSLDPTLAKVPFPVPTTYEAVMRYYLDINAHASRQAIASFAPFAPNESARAEMERLGKDRDYFRVKVTDYGYKLGQVLQMVAGDSLADEDIGKTTPWSIPFDRVISSIPRLSPRYYSISSSPKLSPDRVHITVVGLRYTPSESSTDVFGLASNFVSSVKMSLHDEVPALGDPRYGTPTYHLDGPKGKYNIEKEDGSKALKVPIHVRRSTFRLPTSTKVPIIMVGPGTGVAPFRSFIQERVATARKAKDKLGESALQDWADLRLYYGCRRRQEDFLYSDEWPEYAKELDDKLKLRLSFSREVFKPDGSKLYVQDLIWEDRDALADAILNKRAYIYICGEGKGMCHDVEATLSRILGEAKGGDEELGRAELKALKERNRMMLDVWS</sequence>
<organism evidence="25 26">
    <name type="scientific">Malassezia equina</name>
    <dbReference type="NCBI Taxonomy" id="1381935"/>
    <lineage>
        <taxon>Eukaryota</taxon>
        <taxon>Fungi</taxon>
        <taxon>Dikarya</taxon>
        <taxon>Basidiomycota</taxon>
        <taxon>Ustilaginomycotina</taxon>
        <taxon>Malasseziomycetes</taxon>
        <taxon>Malasseziales</taxon>
        <taxon>Malasseziaceae</taxon>
        <taxon>Malassezia</taxon>
    </lineage>
</organism>
<feature type="binding site" evidence="20">
    <location>
        <begin position="479"/>
        <end position="482"/>
    </location>
    <ligand>
        <name>FAD</name>
        <dbReference type="ChEBI" id="CHEBI:57692"/>
    </ligand>
</feature>
<evidence type="ECO:0000256" key="3">
    <source>
        <dbReference type="ARBA" id="ARBA00022630"/>
    </source>
</evidence>
<evidence type="ECO:0000256" key="10">
    <source>
        <dbReference type="ARBA" id="ARBA00022955"/>
    </source>
</evidence>
<keyword evidence="17 20" id="KW-1207">Sterol metabolism</keyword>
<dbReference type="PIRSF" id="PIRSF000208">
    <property type="entry name" value="P450R"/>
    <property type="match status" value="1"/>
</dbReference>
<dbReference type="PRINTS" id="PR00369">
    <property type="entry name" value="FLAVODOXIN"/>
</dbReference>
<keyword evidence="5" id="KW-0812">Transmembrane</keyword>
<feature type="binding site" evidence="20">
    <location>
        <position position="468"/>
    </location>
    <ligand>
        <name>FAD</name>
        <dbReference type="ChEBI" id="CHEBI:57692"/>
    </ligand>
</feature>
<keyword evidence="4 20" id="KW-0288">FMN</keyword>
<evidence type="ECO:0000256" key="12">
    <source>
        <dbReference type="ARBA" id="ARBA00023002"/>
    </source>
</evidence>
<dbReference type="InterPro" id="IPR003097">
    <property type="entry name" value="CysJ-like_FAD-binding"/>
</dbReference>
<accession>A0AAF0EG79</accession>
<feature type="binding site" evidence="20">
    <location>
        <begin position="62"/>
        <end position="67"/>
    </location>
    <ligand>
        <name>FMN</name>
        <dbReference type="ChEBI" id="CHEBI:58210"/>
    </ligand>
</feature>
<comment type="cofactor">
    <cofactor evidence="20">
        <name>FMN</name>
        <dbReference type="ChEBI" id="CHEBI:58210"/>
    </cofactor>
    <text evidence="20">Binds 1 FMN per monomer.</text>
</comment>
<keyword evidence="2 20" id="KW-0444">Lipid biosynthesis</keyword>
<dbReference type="CDD" id="cd06204">
    <property type="entry name" value="CYPOR"/>
    <property type="match status" value="1"/>
</dbReference>
<dbReference type="PANTHER" id="PTHR19384:SF17">
    <property type="entry name" value="NADPH--CYTOCHROME P450 REDUCTASE"/>
    <property type="match status" value="1"/>
</dbReference>
<dbReference type="EC" id="1.6.2.4" evidence="20 21"/>
<comment type="caution">
    <text evidence="20">Lacks conserved residue(s) required for the propagation of feature annotation.</text>
</comment>
<dbReference type="Gene3D" id="3.40.50.80">
    <property type="entry name" value="Nucleotide-binding domain of ferredoxin-NADP reductase (FNR) module"/>
    <property type="match status" value="1"/>
</dbReference>
<evidence type="ECO:0000256" key="4">
    <source>
        <dbReference type="ARBA" id="ARBA00022643"/>
    </source>
</evidence>
<evidence type="ECO:0000256" key="16">
    <source>
        <dbReference type="ARBA" id="ARBA00023136"/>
    </source>
</evidence>
<evidence type="ECO:0000259" key="22">
    <source>
        <dbReference type="Pfam" id="PF00175"/>
    </source>
</evidence>
<dbReference type="InterPro" id="IPR023173">
    <property type="entry name" value="NADPH_Cyt_P450_Rdtase_alpha"/>
</dbReference>
<feature type="binding site" evidence="20">
    <location>
        <position position="278"/>
    </location>
    <ligand>
        <name>NADP(+)</name>
        <dbReference type="ChEBI" id="CHEBI:58349"/>
    </ligand>
</feature>
<feature type="binding site" evidence="20">
    <location>
        <position position="675"/>
    </location>
    <ligand>
        <name>NADP(+)</name>
        <dbReference type="ChEBI" id="CHEBI:58349"/>
    </ligand>
</feature>
<evidence type="ECO:0000256" key="7">
    <source>
        <dbReference type="ARBA" id="ARBA00022824"/>
    </source>
</evidence>
<evidence type="ECO:0000313" key="26">
    <source>
        <dbReference type="Proteomes" id="UP001214415"/>
    </source>
</evidence>
<dbReference type="GO" id="GO:0050661">
    <property type="term" value="F:NADP binding"/>
    <property type="evidence" value="ECO:0007669"/>
    <property type="project" value="UniProtKB-UniRule"/>
</dbReference>
<dbReference type="GO" id="GO:0006696">
    <property type="term" value="P:ergosterol biosynthetic process"/>
    <property type="evidence" value="ECO:0007669"/>
    <property type="project" value="UniProtKB-UniRule"/>
</dbReference>
<keyword evidence="9 20" id="KW-0521">NADP</keyword>
<evidence type="ECO:0000256" key="8">
    <source>
        <dbReference type="ARBA" id="ARBA00022827"/>
    </source>
</evidence>
<feature type="binding site" evidence="20">
    <location>
        <begin position="444"/>
        <end position="447"/>
    </location>
    <ligand>
        <name>FAD</name>
        <dbReference type="ChEBI" id="CHEBI:57692"/>
    </ligand>
</feature>
<evidence type="ECO:0000256" key="6">
    <source>
        <dbReference type="ARBA" id="ARBA00022787"/>
    </source>
</evidence>
<evidence type="ECO:0000256" key="19">
    <source>
        <dbReference type="ARBA" id="ARBA00049342"/>
    </source>
</evidence>
<dbReference type="SUPFAM" id="SSF52343">
    <property type="entry name" value="Ferredoxin reductase-like, C-terminal NADP-linked domain"/>
    <property type="match status" value="1"/>
</dbReference>
<feature type="binding site" evidence="20">
    <location>
        <begin position="154"/>
        <end position="163"/>
    </location>
    <ligand>
        <name>FMN</name>
        <dbReference type="ChEBI" id="CHEBI:58210"/>
    </ligand>
</feature>
<evidence type="ECO:0000256" key="11">
    <source>
        <dbReference type="ARBA" id="ARBA00022989"/>
    </source>
</evidence>
<dbReference type="Pfam" id="PF00258">
    <property type="entry name" value="Flavodoxin_1"/>
    <property type="match status" value="1"/>
</dbReference>
<dbReference type="SUPFAM" id="SSF52218">
    <property type="entry name" value="Flavoproteins"/>
    <property type="match status" value="1"/>
</dbReference>
<feature type="domain" description="Oxidoreductase FAD/NAD(P)-binding" evidence="22">
    <location>
        <begin position="552"/>
        <end position="676"/>
    </location>
</feature>
<dbReference type="GO" id="GO:0005741">
    <property type="term" value="C:mitochondrial outer membrane"/>
    <property type="evidence" value="ECO:0007669"/>
    <property type="project" value="UniProtKB-SubCell"/>
</dbReference>
<dbReference type="GO" id="GO:0010181">
    <property type="term" value="F:FMN binding"/>
    <property type="evidence" value="ECO:0007669"/>
    <property type="project" value="UniProtKB-UniRule"/>
</dbReference>
<comment type="subcellular location">
    <subcellularLocation>
        <location evidence="20">Endoplasmic reticulum membrane</location>
        <topology evidence="20">Single-pass membrane protein</topology>
        <orientation evidence="20">Cytoplasmic side</orientation>
    </subcellularLocation>
    <subcellularLocation>
        <location evidence="20">Mitochondrion outer membrane</location>
        <topology evidence="20">Single-pass membrane protein</topology>
        <orientation evidence="20">Cytoplasmic side</orientation>
    </subcellularLocation>
    <subcellularLocation>
        <location evidence="20">Cell membrane</location>
        <topology evidence="20">Single-pass membrane protein</topology>
        <orientation evidence="20">Cytoplasmic side</orientation>
    </subcellularLocation>
</comment>
<dbReference type="InterPro" id="IPR029039">
    <property type="entry name" value="Flavoprotein-like_sf"/>
</dbReference>
<evidence type="ECO:0000256" key="15">
    <source>
        <dbReference type="ARBA" id="ARBA00023128"/>
    </source>
</evidence>
<dbReference type="InterPro" id="IPR017938">
    <property type="entry name" value="Riboflavin_synthase-like_b-brl"/>
</dbReference>
<dbReference type="Pfam" id="PF00175">
    <property type="entry name" value="NAD_binding_1"/>
    <property type="match status" value="1"/>
</dbReference>
<dbReference type="InterPro" id="IPR001709">
    <property type="entry name" value="Flavoprot_Pyr_Nucl_cyt_Rdtase"/>
</dbReference>
<dbReference type="FunFam" id="1.20.990.10:FF:000009">
    <property type="entry name" value="NADPH--cytochrome P450 reductase"/>
    <property type="match status" value="1"/>
</dbReference>
<dbReference type="InterPro" id="IPR001433">
    <property type="entry name" value="OxRdtase_FAD/NAD-bd"/>
</dbReference>
<comment type="similarity">
    <text evidence="20">Belongs to the NADPH--cytochrome P450 reductase family.</text>
</comment>
<comment type="similarity">
    <text evidence="20">In the N-terminal section; belongs to the flavodoxin family.</text>
</comment>
<dbReference type="HAMAP" id="MF_03212">
    <property type="entry name" value="NCPR"/>
    <property type="match status" value="1"/>
</dbReference>
<comment type="similarity">
    <text evidence="20 21">In the C-terminal section; belongs to the flavoprotein pyridine nucleotide cytochrome reductase family.</text>
</comment>
<dbReference type="FunFam" id="3.40.50.360:FF:000024">
    <property type="entry name" value="NADPH--cytochrome P450 reductase"/>
    <property type="match status" value="1"/>
</dbReference>
<keyword evidence="10 20" id="KW-0752">Steroid biosynthesis</keyword>
<dbReference type="InterPro" id="IPR001094">
    <property type="entry name" value="Flavdoxin-like"/>
</dbReference>
<keyword evidence="8 20" id="KW-0274">FAD</keyword>
<dbReference type="Gene3D" id="2.40.30.10">
    <property type="entry name" value="Translation factors"/>
    <property type="match status" value="2"/>
</dbReference>
<keyword evidence="26" id="KW-1185">Reference proteome</keyword>
<dbReference type="GO" id="GO:0005886">
    <property type="term" value="C:plasma membrane"/>
    <property type="evidence" value="ECO:0007669"/>
    <property type="project" value="UniProtKB-SubCell"/>
</dbReference>
<dbReference type="PANTHER" id="PTHR19384">
    <property type="entry name" value="NITRIC OXIDE SYNTHASE-RELATED"/>
    <property type="match status" value="1"/>
</dbReference>
<feature type="binding site" evidence="20">
    <location>
        <begin position="628"/>
        <end position="629"/>
    </location>
    <ligand>
        <name>NADP(+)</name>
        <dbReference type="ChEBI" id="CHEBI:58349"/>
    </ligand>
</feature>
<dbReference type="Gene3D" id="1.20.990.10">
    <property type="entry name" value="NADPH-cytochrome p450 Reductase, Chain A, domain 3"/>
    <property type="match status" value="1"/>
</dbReference>
<keyword evidence="6 20" id="KW-1000">Mitochondrion outer membrane</keyword>
<evidence type="ECO:0000256" key="1">
    <source>
        <dbReference type="ARBA" id="ARBA00022475"/>
    </source>
</evidence>
<evidence type="ECO:0000256" key="2">
    <source>
        <dbReference type="ARBA" id="ARBA00022516"/>
    </source>
</evidence>
<dbReference type="SUPFAM" id="SSF63380">
    <property type="entry name" value="Riboflavin synthase domain-like"/>
    <property type="match status" value="1"/>
</dbReference>
<evidence type="ECO:0000256" key="17">
    <source>
        <dbReference type="ARBA" id="ARBA00023166"/>
    </source>
</evidence>
<keyword evidence="16 20" id="KW-0472">Membrane</keyword>
<protein>
    <recommendedName>
        <fullName evidence="20 21">NADPH--cytochrome P450 reductase</fullName>
        <shortName evidence="20">CPR</shortName>
        <shortName evidence="20">P450R</shortName>
        <ecNumber evidence="20 21">1.6.2.4</ecNumber>
    </recommendedName>
</protein>
<dbReference type="InterPro" id="IPR023208">
    <property type="entry name" value="P450R"/>
</dbReference>
<reference evidence="25" key="1">
    <citation type="submission" date="2023-03" db="EMBL/GenBank/DDBJ databases">
        <title>Mating type loci evolution in Malassezia.</title>
        <authorList>
            <person name="Coelho M.A."/>
        </authorList>
    </citation>
    <scope>NUCLEOTIDE SEQUENCE</scope>
    <source>
        <strain evidence="25">CBS 12830</strain>
    </source>
</reference>
<feature type="binding site" evidence="20">
    <location>
        <begin position="113"/>
        <end position="116"/>
    </location>
    <ligand>
        <name>FMN</name>
        <dbReference type="ChEBI" id="CHEBI:58210"/>
    </ligand>
</feature>
<feature type="binding site" evidence="20">
    <location>
        <position position="557"/>
    </location>
    <ligand>
        <name>NADP(+)</name>
        <dbReference type="ChEBI" id="CHEBI:58349"/>
    </ligand>
</feature>
<feature type="binding site" evidence="20">
    <location>
        <position position="713"/>
    </location>
    <ligand>
        <name>FAD</name>
        <dbReference type="ChEBI" id="CHEBI:57692"/>
    </ligand>
</feature>
<comment type="cofactor">
    <cofactor evidence="20">
        <name>FAD</name>
        <dbReference type="ChEBI" id="CHEBI:57692"/>
    </cofactor>
    <text evidence="20">Binds 1 FAD per monomer.</text>
</comment>
<keyword evidence="13 20" id="KW-0756">Sterol biosynthesis</keyword>
<keyword evidence="3 20" id="KW-0285">Flavoprotein</keyword>
<dbReference type="Pfam" id="PF00667">
    <property type="entry name" value="FAD_binding_1"/>
    <property type="match status" value="1"/>
</dbReference>
<dbReference type="Proteomes" id="UP001214415">
    <property type="component" value="Chromosome 2"/>
</dbReference>
<dbReference type="InterPro" id="IPR008254">
    <property type="entry name" value="Flavodoxin/NO_synth"/>
</dbReference>
<evidence type="ECO:0000256" key="21">
    <source>
        <dbReference type="PIRNR" id="PIRNR000208"/>
    </source>
</evidence>
<feature type="binding site" evidence="20">
    <location>
        <position position="189"/>
    </location>
    <ligand>
        <name>FMN</name>
        <dbReference type="ChEBI" id="CHEBI:58210"/>
    </ligand>
</feature>
<dbReference type="EMBL" id="CP119901">
    <property type="protein sequence ID" value="WFD22141.1"/>
    <property type="molecule type" value="Genomic_DNA"/>
</dbReference>
<name>A0AAF0EG79_9BASI</name>
<comment type="function">
    <text evidence="20">This enzyme is required for electron transfer from NADP to cytochrome P450 in microsomes. It can also provide electron transfer to heme oxygenase and cytochrome B5. Involved in ergosterol biosynthesis.</text>
</comment>
<feature type="binding site" evidence="20">
    <location>
        <begin position="638"/>
        <end position="642"/>
    </location>
    <ligand>
        <name>NADP(+)</name>
        <dbReference type="ChEBI" id="CHEBI:58349"/>
    </ligand>
</feature>
<dbReference type="Gene3D" id="3.40.50.360">
    <property type="match status" value="1"/>
</dbReference>
<feature type="binding site" evidence="20">
    <location>
        <begin position="462"/>
        <end position="464"/>
    </location>
    <ligand>
        <name>FAD</name>
        <dbReference type="ChEBI" id="CHEBI:57692"/>
    </ligand>
</feature>
<dbReference type="GO" id="GO:0003958">
    <property type="term" value="F:NADPH-hemoprotein reductase activity"/>
    <property type="evidence" value="ECO:0007669"/>
    <property type="project" value="UniProtKB-UniRule"/>
</dbReference>
<evidence type="ECO:0000259" key="23">
    <source>
        <dbReference type="Pfam" id="PF00258"/>
    </source>
</evidence>
<evidence type="ECO:0000256" key="9">
    <source>
        <dbReference type="ARBA" id="ARBA00022857"/>
    </source>
</evidence>
<dbReference type="GO" id="GO:0050660">
    <property type="term" value="F:flavin adenine dinucleotide binding"/>
    <property type="evidence" value="ECO:0007669"/>
    <property type="project" value="UniProtKB-UniRule"/>
</dbReference>
<keyword evidence="18 20" id="KW-0753">Steroid metabolism</keyword>
<dbReference type="PRINTS" id="PR00371">
    <property type="entry name" value="FPNCR"/>
</dbReference>
<keyword evidence="7 20" id="KW-0256">Endoplasmic reticulum</keyword>
<keyword evidence="12 20" id="KW-0560">Oxidoreductase</keyword>
<gene>
    <name evidence="25" type="ORF">MEQU1_000803</name>
</gene>
<feature type="domain" description="Sulfite reductase [NADPH] flavoprotein alpha-component-like FAD-binding" evidence="24">
    <location>
        <begin position="254"/>
        <end position="484"/>
    </location>
</feature>
<evidence type="ECO:0000313" key="25">
    <source>
        <dbReference type="EMBL" id="WFD22141.1"/>
    </source>
</evidence>
<evidence type="ECO:0000259" key="24">
    <source>
        <dbReference type="Pfam" id="PF00667"/>
    </source>
</evidence>
<dbReference type="GO" id="GO:0005829">
    <property type="term" value="C:cytosol"/>
    <property type="evidence" value="ECO:0007669"/>
    <property type="project" value="TreeGrafter"/>
</dbReference>
<dbReference type="FunFam" id="3.40.50.80:FF:000018">
    <property type="entry name" value="NADPH--cytochrome P450 reductase"/>
    <property type="match status" value="1"/>
</dbReference>
<keyword evidence="11" id="KW-1133">Transmembrane helix</keyword>